<comment type="caution">
    <text evidence="1">The sequence shown here is derived from an EMBL/GenBank/DDBJ whole genome shotgun (WGS) entry which is preliminary data.</text>
</comment>
<gene>
    <name evidence="1" type="ORF">SAMN05660686_03204</name>
</gene>
<proteinExistence type="predicted"/>
<dbReference type="InterPro" id="IPR038396">
    <property type="entry name" value="SpoIIAA-like_sf"/>
</dbReference>
<dbReference type="AlphaFoldDB" id="A0A8G2EVY7"/>
<protein>
    <submittedName>
        <fullName evidence="1">SpoIIAA-like</fullName>
    </submittedName>
</protein>
<keyword evidence="2" id="KW-1185">Reference proteome</keyword>
<dbReference type="Gene3D" id="3.40.50.10600">
    <property type="entry name" value="SpoIIaa-like domains"/>
    <property type="match status" value="1"/>
</dbReference>
<dbReference type="InterPro" id="IPR036513">
    <property type="entry name" value="STAS_dom_sf"/>
</dbReference>
<evidence type="ECO:0000313" key="1">
    <source>
        <dbReference type="EMBL" id="SDG04856.1"/>
    </source>
</evidence>
<dbReference type="OrthoDB" id="8562463at2"/>
<reference evidence="1 2" key="1">
    <citation type="submission" date="2016-10" db="EMBL/GenBank/DDBJ databases">
        <authorList>
            <person name="Varghese N."/>
            <person name="Submissions S."/>
        </authorList>
    </citation>
    <scope>NUCLEOTIDE SEQUENCE [LARGE SCALE GENOMIC DNA]</scope>
    <source>
        <strain evidence="1 2">DSM 18839</strain>
    </source>
</reference>
<dbReference type="Proteomes" id="UP000198615">
    <property type="component" value="Unassembled WGS sequence"/>
</dbReference>
<evidence type="ECO:0000313" key="2">
    <source>
        <dbReference type="Proteomes" id="UP000198615"/>
    </source>
</evidence>
<sequence length="129" mass="14228">MIDSLTYSEAEGMVRVTLSGDLDVEDFREAMGEVVRIRATVGPTHSVWDVTALDFTGIDIGILRSLSQARASFAPRGRGERVAIVVPGTIEQSIMKLFLDLSEEIENQQRVFTNRADAERWCLTGAEPA</sequence>
<dbReference type="SUPFAM" id="SSF52091">
    <property type="entry name" value="SpoIIaa-like"/>
    <property type="match status" value="1"/>
</dbReference>
<dbReference type="EMBL" id="FNBW01000009">
    <property type="protein sequence ID" value="SDG04856.1"/>
    <property type="molecule type" value="Genomic_DNA"/>
</dbReference>
<accession>A0A8G2EVY7</accession>
<dbReference type="RefSeq" id="WP_028794238.1">
    <property type="nucleotide sequence ID" value="NZ_FNBW01000009.1"/>
</dbReference>
<name>A0A8G2EVY7_9PROT</name>
<organism evidence="1 2">
    <name type="scientific">Thalassobaculum litoreum DSM 18839</name>
    <dbReference type="NCBI Taxonomy" id="1123362"/>
    <lineage>
        <taxon>Bacteria</taxon>
        <taxon>Pseudomonadati</taxon>
        <taxon>Pseudomonadota</taxon>
        <taxon>Alphaproteobacteria</taxon>
        <taxon>Rhodospirillales</taxon>
        <taxon>Thalassobaculaceae</taxon>
        <taxon>Thalassobaculum</taxon>
    </lineage>
</organism>